<keyword evidence="2" id="KW-1133">Transmembrane helix</keyword>
<evidence type="ECO:0000256" key="2">
    <source>
        <dbReference type="SAM" id="Phobius"/>
    </source>
</evidence>
<dbReference type="CDD" id="cd06257">
    <property type="entry name" value="DnaJ"/>
    <property type="match status" value="1"/>
</dbReference>
<feature type="transmembrane region" description="Helical" evidence="2">
    <location>
        <begin position="728"/>
        <end position="748"/>
    </location>
</feature>
<dbReference type="InterPro" id="IPR051158">
    <property type="entry name" value="Metallophosphoesterase_sf"/>
</dbReference>
<dbReference type="InterPro" id="IPR001623">
    <property type="entry name" value="DnaJ_domain"/>
</dbReference>
<dbReference type="InterPro" id="IPR025497">
    <property type="entry name" value="PatA-like_N"/>
</dbReference>
<dbReference type="InterPro" id="IPR029052">
    <property type="entry name" value="Metallo-depent_PP-like"/>
</dbReference>
<dbReference type="PANTHER" id="PTHR31302:SF21">
    <property type="entry name" value="CALCINEURIN-LIKE PHOSPHOESTERASE DOMAIN-CONTAINING PROTEIN"/>
    <property type="match status" value="1"/>
</dbReference>
<protein>
    <recommendedName>
        <fullName evidence="3">J domain-containing protein</fullName>
    </recommendedName>
</protein>
<dbReference type="SUPFAM" id="SSF56300">
    <property type="entry name" value="Metallo-dependent phosphatases"/>
    <property type="match status" value="1"/>
</dbReference>
<accession>A0ABR0B9D7</accession>
<dbReference type="Gene3D" id="1.10.287.110">
    <property type="entry name" value="DnaJ domain"/>
    <property type="match status" value="1"/>
</dbReference>
<evidence type="ECO:0000313" key="5">
    <source>
        <dbReference type="Proteomes" id="UP001234178"/>
    </source>
</evidence>
<gene>
    <name evidence="4" type="ORF">OUZ56_032453</name>
</gene>
<keyword evidence="2" id="KW-0812">Transmembrane</keyword>
<dbReference type="Pfam" id="PF13174">
    <property type="entry name" value="TPR_6"/>
    <property type="match status" value="1"/>
</dbReference>
<proteinExistence type="predicted"/>
<dbReference type="InterPro" id="IPR019734">
    <property type="entry name" value="TPR_rpt"/>
</dbReference>
<evidence type="ECO:0000313" key="4">
    <source>
        <dbReference type="EMBL" id="KAK4045045.1"/>
    </source>
</evidence>
<dbReference type="InterPro" id="IPR036869">
    <property type="entry name" value="J_dom_sf"/>
</dbReference>
<dbReference type="PROSITE" id="PS50076">
    <property type="entry name" value="DNAJ_2"/>
    <property type="match status" value="1"/>
</dbReference>
<feature type="transmembrane region" description="Helical" evidence="2">
    <location>
        <begin position="458"/>
        <end position="476"/>
    </location>
</feature>
<dbReference type="PANTHER" id="PTHR31302">
    <property type="entry name" value="TRANSMEMBRANE PROTEIN WITH METALLOPHOSPHOESTERASE DOMAIN-RELATED"/>
    <property type="match status" value="1"/>
</dbReference>
<name>A0ABR0B9D7_9CRUS</name>
<feature type="region of interest" description="Disordered" evidence="1">
    <location>
        <begin position="386"/>
        <end position="409"/>
    </location>
</feature>
<dbReference type="Pfam" id="PF00149">
    <property type="entry name" value="Metallophos"/>
    <property type="match status" value="1"/>
</dbReference>
<dbReference type="Gene3D" id="3.60.21.10">
    <property type="match status" value="1"/>
</dbReference>
<dbReference type="EMBL" id="JAOYFB010000041">
    <property type="protein sequence ID" value="KAK4045045.1"/>
    <property type="molecule type" value="Genomic_DNA"/>
</dbReference>
<keyword evidence="2" id="KW-0472">Membrane</keyword>
<evidence type="ECO:0000259" key="3">
    <source>
        <dbReference type="PROSITE" id="PS50076"/>
    </source>
</evidence>
<dbReference type="SUPFAM" id="SSF46565">
    <property type="entry name" value="Chaperone J-domain"/>
    <property type="match status" value="1"/>
</dbReference>
<keyword evidence="5" id="KW-1185">Reference proteome</keyword>
<comment type="caution">
    <text evidence="4">The sequence shown here is derived from an EMBL/GenBank/DDBJ whole genome shotgun (WGS) entry which is preliminary data.</text>
</comment>
<feature type="domain" description="J" evidence="3">
    <location>
        <begin position="167"/>
        <end position="241"/>
    </location>
</feature>
<dbReference type="Pfam" id="PF14332">
    <property type="entry name" value="DUF4388"/>
    <property type="match status" value="1"/>
</dbReference>
<dbReference type="SUPFAM" id="SSF48452">
    <property type="entry name" value="TPR-like"/>
    <property type="match status" value="1"/>
</dbReference>
<reference evidence="4 5" key="1">
    <citation type="journal article" date="2023" name="Nucleic Acids Res.">
        <title>The hologenome of Daphnia magna reveals possible DNA methylation and microbiome-mediated evolution of the host genome.</title>
        <authorList>
            <person name="Chaturvedi A."/>
            <person name="Li X."/>
            <person name="Dhandapani V."/>
            <person name="Marshall H."/>
            <person name="Kissane S."/>
            <person name="Cuenca-Cambronero M."/>
            <person name="Asole G."/>
            <person name="Calvet F."/>
            <person name="Ruiz-Romero M."/>
            <person name="Marangio P."/>
            <person name="Guigo R."/>
            <person name="Rago D."/>
            <person name="Mirbahai L."/>
            <person name="Eastwood N."/>
            <person name="Colbourne J.K."/>
            <person name="Zhou J."/>
            <person name="Mallon E."/>
            <person name="Orsini L."/>
        </authorList>
    </citation>
    <scope>NUCLEOTIDE SEQUENCE [LARGE SCALE GENOMIC DNA]</scope>
    <source>
        <strain evidence="4">LRV0_1</strain>
    </source>
</reference>
<dbReference type="InterPro" id="IPR004843">
    <property type="entry name" value="Calcineurin-like_PHP"/>
</dbReference>
<feature type="transmembrane region" description="Helical" evidence="2">
    <location>
        <begin position="698"/>
        <end position="722"/>
    </location>
</feature>
<sequence>MQLPGRLRDTTLGDVLGTLPRGGATGVLELTEPGFGAVHRVYLAGGSVTACESPRGLRLSEWLLRDGVDAAVLRQSLQQAVAAGELHGRVLVTRWEIDEKRVDRALRAQILARLTVLEGLADATLRFRAAIRPPRSSTAPLGTAEMLAGRRRRRVRSVAVDAGGRAEAAACLGVPATADRAPVMRAFRRLVAERHPARNARDGEAVIQKRNAELRAIVEAYRVLVASFPGKVPESAIDALEVVARGRVDLDPLALFDEQRDVDRRAGHERRRLRGAARRVALHARFAGDDLHDDVGREVDRDGVAIVEGEIAVHRAGLDVGEFDGIARLPGALDDLAVGEVTHHATRERLAFAGLHEGVFNDVVGNAVDLNLEPLADVGRAGHFGAGPSTGRALSGNHGNRPRMRETDEELGEIKREIIESRALVIKTNNLTNALSADVKSIAKRQATYEGRIRWNSATAYVVFVVVVFGALKLTWDARVDQIKAETEGHAQEVTRLRKEVKDANARDEDRARAEAKALAFYDLVRQGKRQDVVEQWASLEKEPLSKAERAFYTDIVGRTKAELAISLWLQGLDKMKLQRWQEAVNLFEESLRLKGEGEGTPRVRLSLAESLKKLGRFKDAIPTLTALSEGTVDREVQDDALYLLAQCDTELQSWNDAKEAYRNLIRRFPDSSFAPQAKITVYLHFFMLAKPRFRGNWYRAFVSFPASFMLAGTLLGLPWALLRPFGITAGAWIPYLLAFAGILSSFAPRRETIPIAVDRKDRGPLARVPIRRNAPDDRGVLRIIQLTDTHLGPFMSVPALRGFVERAVAQEPDFVLLTGDFLTMESQGDARHLREALEPLRALPGKVVACWGNHDYESPAVVEEALAHCGAIVLKDDEVVLETRLGSVQFVGFEFRRGQARGGHGCSMHEVSAPAGRPSTRAPP</sequence>
<dbReference type="InterPro" id="IPR011990">
    <property type="entry name" value="TPR-like_helical_dom_sf"/>
</dbReference>
<feature type="region of interest" description="Disordered" evidence="1">
    <location>
        <begin position="901"/>
        <end position="925"/>
    </location>
</feature>
<organism evidence="4 5">
    <name type="scientific">Daphnia magna</name>
    <dbReference type="NCBI Taxonomy" id="35525"/>
    <lineage>
        <taxon>Eukaryota</taxon>
        <taxon>Metazoa</taxon>
        <taxon>Ecdysozoa</taxon>
        <taxon>Arthropoda</taxon>
        <taxon>Crustacea</taxon>
        <taxon>Branchiopoda</taxon>
        <taxon>Diplostraca</taxon>
        <taxon>Cladocera</taxon>
        <taxon>Anomopoda</taxon>
        <taxon>Daphniidae</taxon>
        <taxon>Daphnia</taxon>
    </lineage>
</organism>
<dbReference type="Gene3D" id="1.25.40.10">
    <property type="entry name" value="Tetratricopeptide repeat domain"/>
    <property type="match status" value="1"/>
</dbReference>
<evidence type="ECO:0000256" key="1">
    <source>
        <dbReference type="SAM" id="MobiDB-lite"/>
    </source>
</evidence>
<dbReference type="Proteomes" id="UP001234178">
    <property type="component" value="Unassembled WGS sequence"/>
</dbReference>